<accession>A0ABS1LEW3</accession>
<dbReference type="SUPFAM" id="SSF141694">
    <property type="entry name" value="AF2212/PG0164-like"/>
    <property type="match status" value="1"/>
</dbReference>
<dbReference type="InterPro" id="IPR015018">
    <property type="entry name" value="DUF1905"/>
</dbReference>
<organism evidence="1 2">
    <name type="scientific">Myceligenerans indicum</name>
    <dbReference type="NCBI Taxonomy" id="2593663"/>
    <lineage>
        <taxon>Bacteria</taxon>
        <taxon>Bacillati</taxon>
        <taxon>Actinomycetota</taxon>
        <taxon>Actinomycetes</taxon>
        <taxon>Micrococcales</taxon>
        <taxon>Promicromonosporaceae</taxon>
        <taxon>Myceligenerans</taxon>
    </lineage>
</organism>
<evidence type="ECO:0000313" key="1">
    <source>
        <dbReference type="EMBL" id="MBL0884802.1"/>
    </source>
</evidence>
<sequence>MHASFVAPLWQWEARTESWWFVSVPADVSDELADLPVPPRGFGSIRVRVTVGSTTWQTSVFPSDRERGYVLPMKKAVRTKESLTPREPVAVTLETVDL</sequence>
<name>A0ABS1LEW3_9MICO</name>
<gene>
    <name evidence="1" type="ORF">HGK34_00650</name>
</gene>
<dbReference type="Proteomes" id="UP000675409">
    <property type="component" value="Unassembled WGS sequence"/>
</dbReference>
<dbReference type="InterPro" id="IPR037079">
    <property type="entry name" value="AF2212/PG0164-like_sf"/>
</dbReference>
<comment type="caution">
    <text evidence="1">The sequence shown here is derived from an EMBL/GenBank/DDBJ whole genome shotgun (WGS) entry which is preliminary data.</text>
</comment>
<keyword evidence="2" id="KW-1185">Reference proteome</keyword>
<evidence type="ECO:0000313" key="2">
    <source>
        <dbReference type="Proteomes" id="UP000675409"/>
    </source>
</evidence>
<protein>
    <submittedName>
        <fullName evidence="1">DUF1905 domain-containing protein</fullName>
    </submittedName>
</protein>
<dbReference type="RefSeq" id="WP_201844632.1">
    <property type="nucleotide sequence ID" value="NZ_JABBYC010000001.1"/>
</dbReference>
<proteinExistence type="predicted"/>
<dbReference type="Gene3D" id="2.40.30.100">
    <property type="entry name" value="AF2212/PG0164-like"/>
    <property type="match status" value="1"/>
</dbReference>
<dbReference type="Pfam" id="PF08922">
    <property type="entry name" value="DUF1905"/>
    <property type="match status" value="1"/>
</dbReference>
<reference evidence="1 2" key="1">
    <citation type="journal article" date="2021" name="Arch. Microbiol.">
        <title>Myceligenerans indicum sp. nov., an actinobacterium isolated from mangrove sediment of Sundarbans, India.</title>
        <authorList>
            <person name="Asha K."/>
            <person name="Bhadury P."/>
        </authorList>
    </citation>
    <scope>NUCLEOTIDE SEQUENCE [LARGE SCALE GENOMIC DNA]</scope>
    <source>
        <strain evidence="1 2">I2</strain>
    </source>
</reference>
<dbReference type="EMBL" id="JABBYC010000001">
    <property type="protein sequence ID" value="MBL0884802.1"/>
    <property type="molecule type" value="Genomic_DNA"/>
</dbReference>